<evidence type="ECO:0000313" key="2">
    <source>
        <dbReference type="Proteomes" id="UP000247569"/>
    </source>
</evidence>
<gene>
    <name evidence="1" type="ORF">DFR70_108317</name>
</gene>
<dbReference type="EMBL" id="QJKF01000008">
    <property type="protein sequence ID" value="PXX61759.1"/>
    <property type="molecule type" value="Genomic_DNA"/>
</dbReference>
<dbReference type="AlphaFoldDB" id="A0A318JYB1"/>
<keyword evidence="2" id="KW-1185">Reference proteome</keyword>
<reference evidence="1 2" key="1">
    <citation type="submission" date="2018-05" db="EMBL/GenBank/DDBJ databases">
        <title>Genomic Encyclopedia of Type Strains, Phase IV (KMG-IV): sequencing the most valuable type-strain genomes for metagenomic binning, comparative biology and taxonomic classification.</title>
        <authorList>
            <person name="Goeker M."/>
        </authorList>
    </citation>
    <scope>NUCLEOTIDE SEQUENCE [LARGE SCALE GENOMIC DNA]</scope>
    <source>
        <strain evidence="1 2">DSM 44704</strain>
    </source>
</reference>
<proteinExistence type="predicted"/>
<name>A0A318JYB1_9NOCA</name>
<sequence length="273" mass="29048">MCRIQSHGKQAVFTMFGLLRGWRWGGRGDVVSFGVAKGSGKATATVSPGRTETGTFEQARFSVQVEKNGSFSSWSGTWVNVDAVIQADPDQAPSAASAGVQITASNQRTGLTKTFEFKAGCSVRSNPEGASSGDPTVEAKPRCFYQRAEAPENTLTVSRLTHLEGQHWPTGVPIEVRYVDQVTVTYQDGTSDTAQPYRSLAQTAASTFHNSVGQLDPIQAAQLRLASAGSRTVAPGKKIQKVEVEELDTLTAQGTGVQRKVNSTSPCAPAPDL</sequence>
<comment type="caution">
    <text evidence="1">The sequence shown here is derived from an EMBL/GenBank/DDBJ whole genome shotgun (WGS) entry which is preliminary data.</text>
</comment>
<protein>
    <submittedName>
        <fullName evidence="1">Uncharacterized protein</fullName>
    </submittedName>
</protein>
<accession>A0A318JYB1</accession>
<organism evidence="1 2">
    <name type="scientific">Nocardia tenerifensis</name>
    <dbReference type="NCBI Taxonomy" id="228006"/>
    <lineage>
        <taxon>Bacteria</taxon>
        <taxon>Bacillati</taxon>
        <taxon>Actinomycetota</taxon>
        <taxon>Actinomycetes</taxon>
        <taxon>Mycobacteriales</taxon>
        <taxon>Nocardiaceae</taxon>
        <taxon>Nocardia</taxon>
    </lineage>
</organism>
<evidence type="ECO:0000313" key="1">
    <source>
        <dbReference type="EMBL" id="PXX61759.1"/>
    </source>
</evidence>
<dbReference type="Proteomes" id="UP000247569">
    <property type="component" value="Unassembled WGS sequence"/>
</dbReference>